<dbReference type="GO" id="GO:0046933">
    <property type="term" value="F:proton-transporting ATP synthase activity, rotational mechanism"/>
    <property type="evidence" value="ECO:0007669"/>
    <property type="project" value="UniProtKB-UniRule"/>
</dbReference>
<dbReference type="Gene3D" id="2.60.15.10">
    <property type="entry name" value="F0F1 ATP synthase delta/epsilon subunit, N-terminal"/>
    <property type="match status" value="1"/>
</dbReference>
<dbReference type="SUPFAM" id="SSF46604">
    <property type="entry name" value="Epsilon subunit of F1F0-ATP synthase C-terminal domain"/>
    <property type="match status" value="1"/>
</dbReference>
<keyword evidence="4 9" id="KW-1003">Cell membrane</keyword>
<keyword evidence="7 9" id="KW-0139">CF(1)</keyword>
<evidence type="ECO:0000256" key="5">
    <source>
        <dbReference type="ARBA" id="ARBA00023065"/>
    </source>
</evidence>
<evidence type="ECO:0000313" key="14">
    <source>
        <dbReference type="Proteomes" id="UP000422764"/>
    </source>
</evidence>
<dbReference type="NCBIfam" id="NF009984">
    <property type="entry name" value="PRK13450.1"/>
    <property type="match status" value="1"/>
</dbReference>
<dbReference type="AlphaFoldDB" id="A0A6I6ENX9"/>
<evidence type="ECO:0000256" key="2">
    <source>
        <dbReference type="ARBA" id="ARBA00005712"/>
    </source>
</evidence>
<dbReference type="Gene3D" id="1.20.5.440">
    <property type="entry name" value="ATP synthase delta/epsilon subunit, C-terminal domain"/>
    <property type="match status" value="1"/>
</dbReference>
<keyword evidence="5 9" id="KW-0406">Ion transport</keyword>
<evidence type="ECO:0000313" key="13">
    <source>
        <dbReference type="EMBL" id="QGU94143.1"/>
    </source>
</evidence>
<feature type="domain" description="ATP synthase F1 complex delta/epsilon subunit N-terminal" evidence="12">
    <location>
        <begin position="5"/>
        <end position="84"/>
    </location>
</feature>
<gene>
    <name evidence="9" type="primary">atpC</name>
    <name evidence="13" type="ORF">GOM49_02425</name>
</gene>
<evidence type="ECO:0000256" key="1">
    <source>
        <dbReference type="ARBA" id="ARBA00004202"/>
    </source>
</evidence>
<dbReference type="HAMAP" id="MF_00530">
    <property type="entry name" value="ATP_synth_epsil_bac"/>
    <property type="match status" value="1"/>
</dbReference>
<dbReference type="InterPro" id="IPR020546">
    <property type="entry name" value="ATP_synth_F1_dsu/esu_N"/>
</dbReference>
<dbReference type="InterPro" id="IPR001469">
    <property type="entry name" value="ATP_synth_F1_dsu/esu"/>
</dbReference>
<evidence type="ECO:0000256" key="6">
    <source>
        <dbReference type="ARBA" id="ARBA00023136"/>
    </source>
</evidence>
<sequence>MSKLFKLKIVTPQKVFFEEEVKGLDTETIEGKRGILPMHSPLIAILKPTVSKITKESGEEKGFFSSTGILKVSNEEVTMLCDAAEWPEDINRKRAEEAKARAEGRLEEKDKIDIERAKLAVLRAVKRLEASEV</sequence>
<dbReference type="InterPro" id="IPR036794">
    <property type="entry name" value="ATP_F1_dsu/esu_C_sf"/>
</dbReference>
<dbReference type="Pfam" id="PF02823">
    <property type="entry name" value="ATP-synt_DE_N"/>
    <property type="match status" value="1"/>
</dbReference>
<dbReference type="PANTHER" id="PTHR13822:SF10">
    <property type="entry name" value="ATP SYNTHASE EPSILON CHAIN, CHLOROPLASTIC"/>
    <property type="match status" value="1"/>
</dbReference>
<evidence type="ECO:0000256" key="10">
    <source>
        <dbReference type="RuleBase" id="RU003656"/>
    </source>
</evidence>
<dbReference type="EMBL" id="CP046522">
    <property type="protein sequence ID" value="QGU94143.1"/>
    <property type="molecule type" value="Genomic_DNA"/>
</dbReference>
<dbReference type="InterPro" id="IPR036771">
    <property type="entry name" value="ATPsynth_dsu/esu_N"/>
</dbReference>
<evidence type="ECO:0000256" key="3">
    <source>
        <dbReference type="ARBA" id="ARBA00022448"/>
    </source>
</evidence>
<keyword evidence="6 9" id="KW-0472">Membrane</keyword>
<protein>
    <recommendedName>
        <fullName evidence="9">ATP synthase epsilon chain</fullName>
    </recommendedName>
    <alternativeName>
        <fullName evidence="9">ATP synthase F1 sector epsilon subunit</fullName>
    </alternativeName>
    <alternativeName>
        <fullName evidence="9">F-ATPase epsilon subunit</fullName>
    </alternativeName>
</protein>
<dbReference type="InterPro" id="IPR020547">
    <property type="entry name" value="ATP_synth_F1_esu_C"/>
</dbReference>
<evidence type="ECO:0000256" key="9">
    <source>
        <dbReference type="HAMAP-Rule" id="MF_00530"/>
    </source>
</evidence>
<keyword evidence="14" id="KW-1185">Reference proteome</keyword>
<name>A0A6I6ENX9_9CLOT</name>
<evidence type="ECO:0000256" key="7">
    <source>
        <dbReference type="ARBA" id="ARBA00023196"/>
    </source>
</evidence>
<keyword evidence="8 9" id="KW-0066">ATP synthesis</keyword>
<comment type="similarity">
    <text evidence="2 9 10">Belongs to the ATPase epsilon chain family.</text>
</comment>
<keyword evidence="3 9" id="KW-0813">Transport</keyword>
<dbReference type="GO" id="GO:0005886">
    <property type="term" value="C:plasma membrane"/>
    <property type="evidence" value="ECO:0007669"/>
    <property type="project" value="UniProtKB-SubCell"/>
</dbReference>
<evidence type="ECO:0000259" key="11">
    <source>
        <dbReference type="Pfam" id="PF00401"/>
    </source>
</evidence>
<dbReference type="GO" id="GO:0005524">
    <property type="term" value="F:ATP binding"/>
    <property type="evidence" value="ECO:0007669"/>
    <property type="project" value="UniProtKB-UniRule"/>
</dbReference>
<evidence type="ECO:0000256" key="4">
    <source>
        <dbReference type="ARBA" id="ARBA00022475"/>
    </source>
</evidence>
<organism evidence="13 14">
    <name type="scientific">Clostridium bovifaecis</name>
    <dbReference type="NCBI Taxonomy" id="2184719"/>
    <lineage>
        <taxon>Bacteria</taxon>
        <taxon>Bacillati</taxon>
        <taxon>Bacillota</taxon>
        <taxon>Clostridia</taxon>
        <taxon>Eubacteriales</taxon>
        <taxon>Clostridiaceae</taxon>
        <taxon>Clostridium</taxon>
    </lineage>
</organism>
<comment type="subunit">
    <text evidence="9 10">F-type ATPases have 2 components, CF(1) - the catalytic core - and CF(0) - the membrane proton channel. CF(1) has five subunits: alpha(3), beta(3), gamma(1), delta(1), epsilon(1). CF(0) has three main subunits: a, b and c.</text>
</comment>
<proteinExistence type="inferred from homology"/>
<evidence type="ECO:0000256" key="8">
    <source>
        <dbReference type="ARBA" id="ARBA00023310"/>
    </source>
</evidence>
<accession>A0A6I6ENX9</accession>
<evidence type="ECO:0000259" key="12">
    <source>
        <dbReference type="Pfam" id="PF02823"/>
    </source>
</evidence>
<dbReference type="Pfam" id="PF00401">
    <property type="entry name" value="ATP-synt_DE"/>
    <property type="match status" value="1"/>
</dbReference>
<dbReference type="NCBIfam" id="TIGR01216">
    <property type="entry name" value="ATP_synt_epsi"/>
    <property type="match status" value="1"/>
</dbReference>
<keyword evidence="9" id="KW-0375">Hydrogen ion transport</keyword>
<feature type="domain" description="ATP synthase epsilon subunit C-terminal" evidence="11">
    <location>
        <begin position="88"/>
        <end position="132"/>
    </location>
</feature>
<dbReference type="CDD" id="cd12152">
    <property type="entry name" value="F1-ATPase_delta"/>
    <property type="match status" value="1"/>
</dbReference>
<dbReference type="Proteomes" id="UP000422764">
    <property type="component" value="Chromosome"/>
</dbReference>
<dbReference type="GO" id="GO:0045259">
    <property type="term" value="C:proton-transporting ATP synthase complex"/>
    <property type="evidence" value="ECO:0007669"/>
    <property type="project" value="UniProtKB-KW"/>
</dbReference>
<comment type="function">
    <text evidence="9">Produces ATP from ADP in the presence of a proton gradient across the membrane.</text>
</comment>
<dbReference type="PANTHER" id="PTHR13822">
    <property type="entry name" value="ATP SYNTHASE DELTA/EPSILON CHAIN"/>
    <property type="match status" value="1"/>
</dbReference>
<comment type="subcellular location">
    <subcellularLocation>
        <location evidence="1 9">Cell membrane</location>
        <topology evidence="1 9">Peripheral membrane protein</topology>
    </subcellularLocation>
</comment>
<dbReference type="SUPFAM" id="SSF51344">
    <property type="entry name" value="Epsilon subunit of F1F0-ATP synthase N-terminal domain"/>
    <property type="match status" value="1"/>
</dbReference>
<reference evidence="13 14" key="1">
    <citation type="submission" date="2019-12" db="EMBL/GenBank/DDBJ databases">
        <title>Genome sequenceing of Clostridium bovifaecis.</title>
        <authorList>
            <person name="Yao Y."/>
        </authorList>
    </citation>
    <scope>NUCLEOTIDE SEQUENCE [LARGE SCALE GENOMIC DNA]</scope>
    <source>
        <strain evidence="13 14">BXX</strain>
    </source>
</reference>